<evidence type="ECO:0000313" key="2">
    <source>
        <dbReference type="Proteomes" id="UP000231282"/>
    </source>
</evidence>
<sequence>MIITDLHIHSQYSRAVSPQMEPPIMAQWAGRKGINLLGSGDFTHPLWLRGLESQLREVNEGIYQLKTVEQIAGGHFAPVNFLITGEISCIYSQGGKIRKIHLVVLIPSFKVAYKINQELEDHGFNLVSDGRPILGFSARDLVELLKGVDKRIAVIPAHIWTPWFGLYGSRSGFDSLAECFGDMGQYIHAIETGLSSDPAMNWQIRELDSRQIVSFSDAHSPQKLGREMTVLKRKDNGDKSFSFADVAEALEDKSGSQWKIAYTVEFYPQEGKYHYSGHRRCGVCQSPEETQKLGTTCPVCGKPLTLGVMHQVQLTVKSPKLKVIEEIDGDGVRWIKSSLAKNRPPYVTLVPLLEVLSESLNCGVSSQKVVNEYNNLTVNLGSELEILLRRKGKEIEKMAGWRVSEAIAKMRGGDINIEPGFDGQFGRVQIFGRQEKQERKQMGLF</sequence>
<dbReference type="EMBL" id="PEZH01000050">
    <property type="protein sequence ID" value="PIS14959.1"/>
    <property type="molecule type" value="Genomic_DNA"/>
</dbReference>
<accession>A0A2H0WSR9</accession>
<dbReference type="AlphaFoldDB" id="A0A2H0WSR9"/>
<dbReference type="PANTHER" id="PTHR40084:SF1">
    <property type="entry name" value="PHOSPHOTRANSFERASE"/>
    <property type="match status" value="1"/>
</dbReference>
<name>A0A2H0WSR9_9BACT</name>
<reference evidence="2" key="1">
    <citation type="submission" date="2017-09" db="EMBL/GenBank/DDBJ databases">
        <title>Depth-based differentiation of microbial function through sediment-hosted aquifers and enrichment of novel symbionts in the deep terrestrial subsurface.</title>
        <authorList>
            <person name="Probst A.J."/>
            <person name="Ladd B."/>
            <person name="Jarett J.K."/>
            <person name="Geller-Mcgrath D.E."/>
            <person name="Sieber C.M.K."/>
            <person name="Emerson J.B."/>
            <person name="Anantharaman K."/>
            <person name="Thomas B.C."/>
            <person name="Malmstrom R."/>
            <person name="Stieglmeier M."/>
            <person name="Klingl A."/>
            <person name="Woyke T."/>
            <person name="Ryan C.M."/>
            <person name="Banfield J.F."/>
        </authorList>
    </citation>
    <scope>NUCLEOTIDE SEQUENCE [LARGE SCALE GENOMIC DNA]</scope>
</reference>
<dbReference type="GO" id="GO:0004386">
    <property type="term" value="F:helicase activity"/>
    <property type="evidence" value="ECO:0007669"/>
    <property type="project" value="UniProtKB-KW"/>
</dbReference>
<dbReference type="Gene3D" id="3.20.20.140">
    <property type="entry name" value="Metal-dependent hydrolases"/>
    <property type="match status" value="1"/>
</dbReference>
<dbReference type="InterPro" id="IPR016195">
    <property type="entry name" value="Pol/histidinol_Pase-like"/>
</dbReference>
<keyword evidence="1" id="KW-0067">ATP-binding</keyword>
<evidence type="ECO:0000313" key="1">
    <source>
        <dbReference type="EMBL" id="PIS14959.1"/>
    </source>
</evidence>
<keyword evidence="1" id="KW-0347">Helicase</keyword>
<organism evidence="1 2">
    <name type="scientific">Candidatus Shapirobacteria bacterium CG09_land_8_20_14_0_10_38_17</name>
    <dbReference type="NCBI Taxonomy" id="1974884"/>
    <lineage>
        <taxon>Bacteria</taxon>
        <taxon>Candidatus Shapironibacteriota</taxon>
    </lineage>
</organism>
<keyword evidence="1" id="KW-0378">Hydrolase</keyword>
<dbReference type="CDD" id="cd19067">
    <property type="entry name" value="PfuEndoQ-like"/>
    <property type="match status" value="1"/>
</dbReference>
<gene>
    <name evidence="1" type="ORF">COT63_02480</name>
</gene>
<dbReference type="PANTHER" id="PTHR40084">
    <property type="entry name" value="PHOSPHOHYDROLASE, PHP FAMILY"/>
    <property type="match status" value="1"/>
</dbReference>
<dbReference type="Proteomes" id="UP000231282">
    <property type="component" value="Unassembled WGS sequence"/>
</dbReference>
<proteinExistence type="predicted"/>
<keyword evidence="1" id="KW-0547">Nucleotide-binding</keyword>
<comment type="caution">
    <text evidence="1">The sequence shown here is derived from an EMBL/GenBank/DDBJ whole genome shotgun (WGS) entry which is preliminary data.</text>
</comment>
<protein>
    <submittedName>
        <fullName evidence="1">DNA helicase UvrD</fullName>
    </submittedName>
</protein>
<dbReference type="SUPFAM" id="SSF89550">
    <property type="entry name" value="PHP domain-like"/>
    <property type="match status" value="1"/>
</dbReference>